<dbReference type="EMBL" id="JBCGBO010000025">
    <property type="protein sequence ID" value="KAK9176177.1"/>
    <property type="molecule type" value="Genomic_DNA"/>
</dbReference>
<evidence type="ECO:0000256" key="1">
    <source>
        <dbReference type="SAM" id="MobiDB-lite"/>
    </source>
</evidence>
<protein>
    <recommendedName>
        <fullName evidence="5">PAR1 protein</fullName>
    </recommendedName>
</protein>
<evidence type="ECO:0000313" key="4">
    <source>
        <dbReference type="Proteomes" id="UP001428341"/>
    </source>
</evidence>
<keyword evidence="4" id="KW-1185">Reference proteome</keyword>
<dbReference type="InterPro" id="IPR009489">
    <property type="entry name" value="PAR1"/>
</dbReference>
<evidence type="ECO:0000313" key="3">
    <source>
        <dbReference type="EMBL" id="KAK9176177.1"/>
    </source>
</evidence>
<comment type="caution">
    <text evidence="3">The sequence shown here is derived from an EMBL/GenBank/DDBJ whole genome shotgun (WGS) entry which is preliminary data.</text>
</comment>
<sequence>MAMMKIILFLAFCFFLQGVLGGIICEQLPKQLCSYSVSSSGKRCLLENFASSDGTVTYQCKTSEVIVDVVHDWIETEECTNACGVDRKSVGISSDSLLQPQFTPKLCSDACYQNCPNIVDLYFNLALGEGVYLPSLCEAQRTNPRRAMSDIKSSGAAWGPASAKNSRIAWGSSSSTSSSVACGPSSSTSSGEASSPAPSPMGYGEAWSSSSSAGYGEASSPAPSPMGYGEASSPAPSPTGYGDW</sequence>
<feature type="chain" id="PRO_5042912462" description="PAR1 protein" evidence="2">
    <location>
        <begin position="22"/>
        <end position="244"/>
    </location>
</feature>
<evidence type="ECO:0008006" key="5">
    <source>
        <dbReference type="Google" id="ProtNLM"/>
    </source>
</evidence>
<gene>
    <name evidence="3" type="ORF">WN944_028190</name>
</gene>
<dbReference type="Proteomes" id="UP001428341">
    <property type="component" value="Unassembled WGS sequence"/>
</dbReference>
<organism evidence="3 4">
    <name type="scientific">Citrus x changshan-huyou</name>
    <dbReference type="NCBI Taxonomy" id="2935761"/>
    <lineage>
        <taxon>Eukaryota</taxon>
        <taxon>Viridiplantae</taxon>
        <taxon>Streptophyta</taxon>
        <taxon>Embryophyta</taxon>
        <taxon>Tracheophyta</taxon>
        <taxon>Spermatophyta</taxon>
        <taxon>Magnoliopsida</taxon>
        <taxon>eudicotyledons</taxon>
        <taxon>Gunneridae</taxon>
        <taxon>Pentapetalae</taxon>
        <taxon>rosids</taxon>
        <taxon>malvids</taxon>
        <taxon>Sapindales</taxon>
        <taxon>Rutaceae</taxon>
        <taxon>Aurantioideae</taxon>
        <taxon>Citrus</taxon>
    </lineage>
</organism>
<dbReference type="AlphaFoldDB" id="A0AAP0Q8R6"/>
<dbReference type="PANTHER" id="PTHR33649:SF16">
    <property type="entry name" value="PAR1 PROTEIN"/>
    <property type="match status" value="1"/>
</dbReference>
<accession>A0AAP0Q8R6</accession>
<proteinExistence type="predicted"/>
<dbReference type="PANTHER" id="PTHR33649">
    <property type="entry name" value="PAR1 PROTEIN"/>
    <property type="match status" value="1"/>
</dbReference>
<reference evidence="3 4" key="1">
    <citation type="submission" date="2024-05" db="EMBL/GenBank/DDBJ databases">
        <title>Haplotype-resolved chromosome-level genome assembly of Huyou (Citrus changshanensis).</title>
        <authorList>
            <person name="Miao C."/>
            <person name="Chen W."/>
            <person name="Wu Y."/>
            <person name="Wang L."/>
            <person name="Zhao S."/>
            <person name="Grierson D."/>
            <person name="Xu C."/>
            <person name="Chen K."/>
        </authorList>
    </citation>
    <scope>NUCLEOTIDE SEQUENCE [LARGE SCALE GENOMIC DNA]</scope>
    <source>
        <strain evidence="3">01-14</strain>
        <tissue evidence="3">Leaf</tissue>
    </source>
</reference>
<keyword evidence="2" id="KW-0732">Signal</keyword>
<feature type="compositionally biased region" description="Low complexity" evidence="1">
    <location>
        <begin position="172"/>
        <end position="221"/>
    </location>
</feature>
<evidence type="ECO:0000256" key="2">
    <source>
        <dbReference type="SAM" id="SignalP"/>
    </source>
</evidence>
<dbReference type="Pfam" id="PF06521">
    <property type="entry name" value="PAR1"/>
    <property type="match status" value="1"/>
</dbReference>
<feature type="signal peptide" evidence="2">
    <location>
        <begin position="1"/>
        <end position="21"/>
    </location>
</feature>
<name>A0AAP0Q8R6_9ROSI</name>
<feature type="region of interest" description="Disordered" evidence="1">
    <location>
        <begin position="172"/>
        <end position="244"/>
    </location>
</feature>